<evidence type="ECO:0000256" key="1">
    <source>
        <dbReference type="SAM" id="MobiDB-lite"/>
    </source>
</evidence>
<reference evidence="3" key="1">
    <citation type="submission" date="2020-11" db="EMBL/GenBank/DDBJ databases">
        <authorList>
            <person name="Whitehead M."/>
        </authorList>
    </citation>
    <scope>NUCLEOTIDE SEQUENCE</scope>
    <source>
        <strain evidence="3">EGII</strain>
    </source>
</reference>
<name>A0A811UTL4_CERCA</name>
<gene>
    <name evidence="2" type="ORF">CCAP1982_LOCUS9548</name>
    <name evidence="3" type="ORF">CCAP1982_LOCUS9549</name>
</gene>
<organism evidence="3 4">
    <name type="scientific">Ceratitis capitata</name>
    <name type="common">Mediterranean fruit fly</name>
    <name type="synonym">Tephritis capitata</name>
    <dbReference type="NCBI Taxonomy" id="7213"/>
    <lineage>
        <taxon>Eukaryota</taxon>
        <taxon>Metazoa</taxon>
        <taxon>Ecdysozoa</taxon>
        <taxon>Arthropoda</taxon>
        <taxon>Hexapoda</taxon>
        <taxon>Insecta</taxon>
        <taxon>Pterygota</taxon>
        <taxon>Neoptera</taxon>
        <taxon>Endopterygota</taxon>
        <taxon>Diptera</taxon>
        <taxon>Brachycera</taxon>
        <taxon>Muscomorpha</taxon>
        <taxon>Tephritoidea</taxon>
        <taxon>Tephritidae</taxon>
        <taxon>Ceratitis</taxon>
        <taxon>Ceratitis</taxon>
    </lineage>
</organism>
<feature type="non-terminal residue" evidence="3">
    <location>
        <position position="1"/>
    </location>
</feature>
<proteinExistence type="predicted"/>
<feature type="compositionally biased region" description="Polar residues" evidence="1">
    <location>
        <begin position="7"/>
        <end position="35"/>
    </location>
</feature>
<dbReference type="EMBL" id="CAJHJT010000023">
    <property type="protein sequence ID" value="CAD7001076.1"/>
    <property type="molecule type" value="Genomic_DNA"/>
</dbReference>
<feature type="region of interest" description="Disordered" evidence="1">
    <location>
        <begin position="1"/>
        <end position="56"/>
    </location>
</feature>
<evidence type="ECO:0000313" key="3">
    <source>
        <dbReference type="EMBL" id="CAD7001077.1"/>
    </source>
</evidence>
<evidence type="ECO:0000313" key="4">
    <source>
        <dbReference type="Proteomes" id="UP000606786"/>
    </source>
</evidence>
<dbReference type="Proteomes" id="UP000606786">
    <property type="component" value="Unassembled WGS sequence"/>
</dbReference>
<comment type="caution">
    <text evidence="3">The sequence shown here is derived from an EMBL/GenBank/DDBJ whole genome shotgun (WGS) entry which is preliminary data.</text>
</comment>
<sequence>KTKTTPDKNTSTVALDNVPQQPQTTGSASVSTPNATKPAAVENNNTPQPIAAGAGQ</sequence>
<keyword evidence="4" id="KW-1185">Reference proteome</keyword>
<dbReference type="AlphaFoldDB" id="A0A811UTL4"/>
<dbReference type="EMBL" id="CAJHJT010000023">
    <property type="protein sequence ID" value="CAD7001077.1"/>
    <property type="molecule type" value="Genomic_DNA"/>
</dbReference>
<protein>
    <submittedName>
        <fullName evidence="3">(Mediterranean fruit fly) hypothetical protein</fullName>
    </submittedName>
</protein>
<accession>A0A811UTL4</accession>
<evidence type="ECO:0000313" key="2">
    <source>
        <dbReference type="EMBL" id="CAD7001076.1"/>
    </source>
</evidence>